<name>A0ABP4FJF7_9ACTN</name>
<evidence type="ECO:0000313" key="2">
    <source>
        <dbReference type="Proteomes" id="UP001501371"/>
    </source>
</evidence>
<dbReference type="EMBL" id="BAAAKV010000044">
    <property type="protein sequence ID" value="GAA1183449.1"/>
    <property type="molecule type" value="Genomic_DNA"/>
</dbReference>
<reference evidence="2" key="1">
    <citation type="journal article" date="2019" name="Int. J. Syst. Evol. Microbiol.">
        <title>The Global Catalogue of Microorganisms (GCM) 10K type strain sequencing project: providing services to taxonomists for standard genome sequencing and annotation.</title>
        <authorList>
            <consortium name="The Broad Institute Genomics Platform"/>
            <consortium name="The Broad Institute Genome Sequencing Center for Infectious Disease"/>
            <person name="Wu L."/>
            <person name="Ma J."/>
        </authorList>
    </citation>
    <scope>NUCLEOTIDE SEQUENCE [LARGE SCALE GENOMIC DNA]</scope>
    <source>
        <strain evidence="2">JCM 12696</strain>
    </source>
</reference>
<organism evidence="1 2">
    <name type="scientific">Streptomyces hebeiensis</name>
    <dbReference type="NCBI Taxonomy" id="229486"/>
    <lineage>
        <taxon>Bacteria</taxon>
        <taxon>Bacillati</taxon>
        <taxon>Actinomycetota</taxon>
        <taxon>Actinomycetes</taxon>
        <taxon>Kitasatosporales</taxon>
        <taxon>Streptomycetaceae</taxon>
        <taxon>Streptomyces</taxon>
    </lineage>
</organism>
<gene>
    <name evidence="1" type="ORF">GCM10009654_46040</name>
</gene>
<proteinExistence type="predicted"/>
<comment type="caution">
    <text evidence="1">The sequence shown here is derived from an EMBL/GenBank/DDBJ whole genome shotgun (WGS) entry which is preliminary data.</text>
</comment>
<dbReference type="RefSeq" id="WP_344279882.1">
    <property type="nucleotide sequence ID" value="NZ_BAAAKV010000044.1"/>
</dbReference>
<accession>A0ABP4FJF7</accession>
<dbReference type="Proteomes" id="UP001501371">
    <property type="component" value="Unassembled WGS sequence"/>
</dbReference>
<keyword evidence="2" id="KW-1185">Reference proteome</keyword>
<evidence type="ECO:0008006" key="3">
    <source>
        <dbReference type="Google" id="ProtNLM"/>
    </source>
</evidence>
<evidence type="ECO:0000313" key="1">
    <source>
        <dbReference type="EMBL" id="GAA1183449.1"/>
    </source>
</evidence>
<sequence>MEQVPKTVAVAVGEVGYRERLVDGRSTNIQKYSDEVPGLEWSQGLSWCQTFQCWIFHAAGMGSLVPMTDSPKETLAWFKERGRYSSHPAIGAQVFIRAIEEMHVGLVVAYDAEFIHTVEGNTNDDGSPDGNGVYAKRRSRRFPILRGYGYPAYSEGSVSADPQAEDFGYTYADTSVPSDVDHGQWEVLS</sequence>
<protein>
    <recommendedName>
        <fullName evidence="3">Peptidase C51 domain-containing protein</fullName>
    </recommendedName>
</protein>